<evidence type="ECO:0000313" key="4">
    <source>
        <dbReference type="Proteomes" id="UP000712600"/>
    </source>
</evidence>
<dbReference type="Proteomes" id="UP000712600">
    <property type="component" value="Unassembled WGS sequence"/>
</dbReference>
<organism evidence="3 4">
    <name type="scientific">Brassica cretica</name>
    <name type="common">Mustard</name>
    <dbReference type="NCBI Taxonomy" id="69181"/>
    <lineage>
        <taxon>Eukaryota</taxon>
        <taxon>Viridiplantae</taxon>
        <taxon>Streptophyta</taxon>
        <taxon>Embryophyta</taxon>
        <taxon>Tracheophyta</taxon>
        <taxon>Spermatophyta</taxon>
        <taxon>Magnoliopsida</taxon>
        <taxon>eudicotyledons</taxon>
        <taxon>Gunneridae</taxon>
        <taxon>Pentapetalae</taxon>
        <taxon>rosids</taxon>
        <taxon>malvids</taxon>
        <taxon>Brassicales</taxon>
        <taxon>Brassicaceae</taxon>
        <taxon>Brassiceae</taxon>
        <taxon>Brassica</taxon>
    </lineage>
</organism>
<sequence length="187" mass="21485">MILFYGLSFVLSALGLMSMFYYEVWSSQSNLYIDRTDLHKSRADNLWMQSKKFIRSSADNTKKERSRHEPQASRECFHGVSLKDSDRENNDLVNHIEGVFRYFIVDVVDPGSSQDVAIKGPGIRSERYQSFESPNKVLLELRLSTTSGIRARFIDSRLEEERHMKKFPSKTEESQGSMQAGGHVVLP</sequence>
<feature type="region of interest" description="Disordered" evidence="1">
    <location>
        <begin position="165"/>
        <end position="187"/>
    </location>
</feature>
<protein>
    <submittedName>
        <fullName evidence="3">Uncharacterized protein</fullName>
    </submittedName>
</protein>
<dbReference type="AlphaFoldDB" id="A0A8S9N846"/>
<keyword evidence="2" id="KW-1133">Transmembrane helix</keyword>
<gene>
    <name evidence="3" type="ORF">F2Q69_00053850</name>
</gene>
<reference evidence="3" key="1">
    <citation type="submission" date="2019-12" db="EMBL/GenBank/DDBJ databases">
        <title>Genome sequencing and annotation of Brassica cretica.</title>
        <authorList>
            <person name="Studholme D.J."/>
            <person name="Sarris P."/>
        </authorList>
    </citation>
    <scope>NUCLEOTIDE SEQUENCE</scope>
    <source>
        <strain evidence="3">PFS-109/04</strain>
        <tissue evidence="3">Leaf</tissue>
    </source>
</reference>
<feature type="transmembrane region" description="Helical" evidence="2">
    <location>
        <begin position="6"/>
        <end position="25"/>
    </location>
</feature>
<dbReference type="EMBL" id="QGKX02002183">
    <property type="protein sequence ID" value="KAF3489607.1"/>
    <property type="molecule type" value="Genomic_DNA"/>
</dbReference>
<keyword evidence="2" id="KW-0812">Transmembrane</keyword>
<evidence type="ECO:0000256" key="1">
    <source>
        <dbReference type="SAM" id="MobiDB-lite"/>
    </source>
</evidence>
<keyword evidence="2" id="KW-0472">Membrane</keyword>
<evidence type="ECO:0000256" key="2">
    <source>
        <dbReference type="SAM" id="Phobius"/>
    </source>
</evidence>
<accession>A0A8S9N846</accession>
<comment type="caution">
    <text evidence="3">The sequence shown here is derived from an EMBL/GenBank/DDBJ whole genome shotgun (WGS) entry which is preliminary data.</text>
</comment>
<evidence type="ECO:0000313" key="3">
    <source>
        <dbReference type="EMBL" id="KAF3489607.1"/>
    </source>
</evidence>
<proteinExistence type="predicted"/>
<name>A0A8S9N846_BRACR</name>